<dbReference type="AlphaFoldDB" id="A0AB39KQB1"/>
<dbReference type="InterPro" id="IPR025166">
    <property type="entry name" value="Integrase_DNA_bind_dom"/>
</dbReference>
<evidence type="ECO:0000256" key="2">
    <source>
        <dbReference type="ARBA" id="ARBA00022908"/>
    </source>
</evidence>
<name>A0AB39KQB1_9CAUL</name>
<dbReference type="Pfam" id="PF13356">
    <property type="entry name" value="Arm-DNA-bind_3"/>
    <property type="match status" value="1"/>
</dbReference>
<dbReference type="RefSeq" id="WP_369058345.1">
    <property type="nucleotide sequence ID" value="NZ_CP158375.1"/>
</dbReference>
<comment type="similarity">
    <text evidence="1">Belongs to the 'phage' integrase family.</text>
</comment>
<evidence type="ECO:0000256" key="5">
    <source>
        <dbReference type="SAM" id="MobiDB-lite"/>
    </source>
</evidence>
<dbReference type="GO" id="GO:0006310">
    <property type="term" value="P:DNA recombination"/>
    <property type="evidence" value="ECO:0007669"/>
    <property type="project" value="UniProtKB-KW"/>
</dbReference>
<gene>
    <name evidence="7" type="ORF">ABOZ73_11805</name>
</gene>
<dbReference type="PROSITE" id="PS51898">
    <property type="entry name" value="TYR_RECOMBINASE"/>
    <property type="match status" value="1"/>
</dbReference>
<keyword evidence="2" id="KW-0229">DNA integration</keyword>
<evidence type="ECO:0000256" key="1">
    <source>
        <dbReference type="ARBA" id="ARBA00008857"/>
    </source>
</evidence>
<dbReference type="InterPro" id="IPR050808">
    <property type="entry name" value="Phage_Integrase"/>
</dbReference>
<dbReference type="Gene3D" id="3.30.160.390">
    <property type="entry name" value="Integrase, DNA-binding domain"/>
    <property type="match status" value="1"/>
</dbReference>
<dbReference type="InterPro" id="IPR038488">
    <property type="entry name" value="Integrase_DNA-bd_sf"/>
</dbReference>
<dbReference type="SUPFAM" id="SSF56349">
    <property type="entry name" value="DNA breaking-rejoining enzymes"/>
    <property type="match status" value="1"/>
</dbReference>
<dbReference type="InterPro" id="IPR053876">
    <property type="entry name" value="Phage_int_M"/>
</dbReference>
<proteinExistence type="inferred from homology"/>
<keyword evidence="4" id="KW-0233">DNA recombination</keyword>
<dbReference type="CDD" id="cd00796">
    <property type="entry name" value="INT_Rci_Hp1_C"/>
    <property type="match status" value="1"/>
</dbReference>
<dbReference type="GO" id="GO:0015074">
    <property type="term" value="P:DNA integration"/>
    <property type="evidence" value="ECO:0007669"/>
    <property type="project" value="UniProtKB-KW"/>
</dbReference>
<evidence type="ECO:0000256" key="3">
    <source>
        <dbReference type="ARBA" id="ARBA00023125"/>
    </source>
</evidence>
<evidence type="ECO:0000313" key="7">
    <source>
        <dbReference type="EMBL" id="XDO95496.1"/>
    </source>
</evidence>
<dbReference type="InterPro" id="IPR010998">
    <property type="entry name" value="Integrase_recombinase_N"/>
</dbReference>
<dbReference type="Pfam" id="PF22022">
    <property type="entry name" value="Phage_int_M"/>
    <property type="match status" value="1"/>
</dbReference>
<organism evidence="7">
    <name type="scientific">Caulobacter sp. 73W</name>
    <dbReference type="NCBI Taxonomy" id="3161137"/>
    <lineage>
        <taxon>Bacteria</taxon>
        <taxon>Pseudomonadati</taxon>
        <taxon>Pseudomonadota</taxon>
        <taxon>Alphaproteobacteria</taxon>
        <taxon>Caulobacterales</taxon>
        <taxon>Caulobacteraceae</taxon>
        <taxon>Caulobacter</taxon>
    </lineage>
</organism>
<feature type="domain" description="Tyr recombinase" evidence="6">
    <location>
        <begin position="200"/>
        <end position="380"/>
    </location>
</feature>
<dbReference type="Gene3D" id="1.10.443.10">
    <property type="entry name" value="Intergrase catalytic core"/>
    <property type="match status" value="1"/>
</dbReference>
<dbReference type="InterPro" id="IPR002104">
    <property type="entry name" value="Integrase_catalytic"/>
</dbReference>
<dbReference type="InterPro" id="IPR013762">
    <property type="entry name" value="Integrase-like_cat_sf"/>
</dbReference>
<dbReference type="PANTHER" id="PTHR30629">
    <property type="entry name" value="PROPHAGE INTEGRASE"/>
    <property type="match status" value="1"/>
</dbReference>
<dbReference type="InterPro" id="IPR011010">
    <property type="entry name" value="DNA_brk_join_enz"/>
</dbReference>
<dbReference type="Gene3D" id="1.10.150.130">
    <property type="match status" value="1"/>
</dbReference>
<feature type="region of interest" description="Disordered" evidence="5">
    <location>
        <begin position="376"/>
        <end position="395"/>
    </location>
</feature>
<dbReference type="EMBL" id="CP158375">
    <property type="protein sequence ID" value="XDO95496.1"/>
    <property type="molecule type" value="Genomic_DNA"/>
</dbReference>
<protein>
    <submittedName>
        <fullName evidence="7">Tyrosine-type recombinase/integrase</fullName>
    </submittedName>
</protein>
<keyword evidence="3" id="KW-0238">DNA-binding</keyword>
<evidence type="ECO:0000256" key="4">
    <source>
        <dbReference type="ARBA" id="ARBA00023172"/>
    </source>
</evidence>
<accession>A0AB39KQB1</accession>
<dbReference type="Pfam" id="PF00589">
    <property type="entry name" value="Phage_integrase"/>
    <property type="match status" value="1"/>
</dbReference>
<dbReference type="GO" id="GO:0003677">
    <property type="term" value="F:DNA binding"/>
    <property type="evidence" value="ECO:0007669"/>
    <property type="project" value="UniProtKB-KW"/>
</dbReference>
<reference evidence="7" key="1">
    <citation type="submission" date="2024-06" db="EMBL/GenBank/DDBJ databases">
        <title>Caulobacter inopinatus, sp. nov.</title>
        <authorList>
            <person name="Donachie S.P."/>
        </authorList>
    </citation>
    <scope>NUCLEOTIDE SEQUENCE</scope>
    <source>
        <strain evidence="7">73W</strain>
    </source>
</reference>
<sequence length="395" mass="43943">MPRKSQVRLTKRIVDAANPGTFVWDSELPGFGIRVTPAGTKSFVFQYRLPDNQGRTTLGGYPALTVDQARELARAQLFAVKQGRSPSAEKRAARDAPTLAWLANFYCQDYASDASLRPSTIRDAQHLLSTHAIPSLGPRKVGEVKPADIRRLHGDTRTRAGAYQANKLLAILSKMFSLAVEQELRASNPCKGIKKFPEDQRWRHLSEDEVARLLDACDQHPNQNAANAVRLLLFTGARLQEVLKAEWSNFDLAAGLWEKPSAHTKTKRQHRLQLAGPSLSLLRSMRSLDPSGNHLFPGKTMANSRGETPRADLKRVWSWLIAKAELEDVRIHDIRRTTASFMLADDAPLTIIGKALGHTQVSTTARYAQLRPNAQRDALQKAGERMSALRTKPTP</sequence>
<evidence type="ECO:0000259" key="6">
    <source>
        <dbReference type="PROSITE" id="PS51898"/>
    </source>
</evidence>
<dbReference type="PANTHER" id="PTHR30629:SF2">
    <property type="entry name" value="PROPHAGE INTEGRASE INTS-RELATED"/>
    <property type="match status" value="1"/>
</dbReference>